<evidence type="ECO:0000256" key="4">
    <source>
        <dbReference type="ARBA" id="ARBA00022771"/>
    </source>
</evidence>
<evidence type="ECO:0000259" key="10">
    <source>
        <dbReference type="PROSITE" id="PS50157"/>
    </source>
</evidence>
<keyword evidence="6" id="KW-0862">Zinc</keyword>
<dbReference type="PANTHER" id="PTHR45730">
    <property type="entry name" value="ZINC FINGER PROTEIN JAGGED"/>
    <property type="match status" value="1"/>
</dbReference>
<dbReference type="GO" id="GO:0048440">
    <property type="term" value="P:carpel development"/>
    <property type="evidence" value="ECO:0007669"/>
    <property type="project" value="UniProtKB-ARBA"/>
</dbReference>
<dbReference type="PROSITE" id="PS00028">
    <property type="entry name" value="ZINC_FINGER_C2H2_1"/>
    <property type="match status" value="1"/>
</dbReference>
<protein>
    <recommendedName>
        <fullName evidence="10">C2H2-type domain-containing protein</fullName>
    </recommendedName>
</protein>
<reference evidence="11" key="1">
    <citation type="submission" date="2024-03" db="EMBL/GenBank/DDBJ databases">
        <title>WGS assembly of Saponaria officinalis var. Norfolk2.</title>
        <authorList>
            <person name="Jenkins J."/>
            <person name="Shu S."/>
            <person name="Grimwood J."/>
            <person name="Barry K."/>
            <person name="Goodstein D."/>
            <person name="Schmutz J."/>
            <person name="Leebens-Mack J."/>
            <person name="Osbourn A."/>
        </authorList>
    </citation>
    <scope>NUCLEOTIDE SEQUENCE [LARGE SCALE GENOMIC DNA]</scope>
    <source>
        <strain evidence="11">JIC</strain>
    </source>
</reference>
<evidence type="ECO:0000256" key="1">
    <source>
        <dbReference type="ARBA" id="ARBA00004123"/>
    </source>
</evidence>
<gene>
    <name evidence="11" type="ORF">RND81_07G043800</name>
</gene>
<evidence type="ECO:0000256" key="7">
    <source>
        <dbReference type="ARBA" id="ARBA00023242"/>
    </source>
</evidence>
<dbReference type="Gene3D" id="3.30.160.60">
    <property type="entry name" value="Classic Zinc Finger"/>
    <property type="match status" value="1"/>
</dbReference>
<evidence type="ECO:0000256" key="5">
    <source>
        <dbReference type="ARBA" id="ARBA00022782"/>
    </source>
</evidence>
<evidence type="ECO:0000256" key="3">
    <source>
        <dbReference type="ARBA" id="ARBA00022723"/>
    </source>
</evidence>
<keyword evidence="12" id="KW-1185">Reference proteome</keyword>
<evidence type="ECO:0000313" key="12">
    <source>
        <dbReference type="Proteomes" id="UP001443914"/>
    </source>
</evidence>
<proteinExistence type="predicted"/>
<comment type="caution">
    <text evidence="11">The sequence shown here is derived from an EMBL/GenBank/DDBJ whole genome shotgun (WGS) entry which is preliminary data.</text>
</comment>
<dbReference type="InterPro" id="IPR013087">
    <property type="entry name" value="Znf_C2H2_type"/>
</dbReference>
<evidence type="ECO:0000256" key="6">
    <source>
        <dbReference type="ARBA" id="ARBA00022833"/>
    </source>
</evidence>
<organism evidence="11 12">
    <name type="scientific">Saponaria officinalis</name>
    <name type="common">Common soapwort</name>
    <name type="synonym">Lychnis saponaria</name>
    <dbReference type="NCBI Taxonomy" id="3572"/>
    <lineage>
        <taxon>Eukaryota</taxon>
        <taxon>Viridiplantae</taxon>
        <taxon>Streptophyta</taxon>
        <taxon>Embryophyta</taxon>
        <taxon>Tracheophyta</taxon>
        <taxon>Spermatophyta</taxon>
        <taxon>Magnoliopsida</taxon>
        <taxon>eudicotyledons</taxon>
        <taxon>Gunneridae</taxon>
        <taxon>Pentapetalae</taxon>
        <taxon>Caryophyllales</taxon>
        <taxon>Caryophyllaceae</taxon>
        <taxon>Caryophylleae</taxon>
        <taxon>Saponaria</taxon>
    </lineage>
</organism>
<keyword evidence="5" id="KW-0221">Differentiation</keyword>
<dbReference type="Proteomes" id="UP001443914">
    <property type="component" value="Unassembled WGS sequence"/>
</dbReference>
<dbReference type="SUPFAM" id="SSF57667">
    <property type="entry name" value="beta-beta-alpha zinc fingers"/>
    <property type="match status" value="1"/>
</dbReference>
<dbReference type="GO" id="GO:0005634">
    <property type="term" value="C:nucleus"/>
    <property type="evidence" value="ECO:0007669"/>
    <property type="project" value="UniProtKB-SubCell"/>
</dbReference>
<dbReference type="EMBL" id="JBDFQZ010000007">
    <property type="protein sequence ID" value="KAK9705264.1"/>
    <property type="molecule type" value="Genomic_DNA"/>
</dbReference>
<comment type="subcellular location">
    <subcellularLocation>
        <location evidence="1">Nucleus</location>
    </subcellularLocation>
</comment>
<keyword evidence="4 8" id="KW-0863">Zinc-finger</keyword>
<keyword evidence="2" id="KW-0217">Developmental protein</keyword>
<name>A0AAW1JKI1_SAPOF</name>
<feature type="domain" description="C2H2-type" evidence="10">
    <location>
        <begin position="51"/>
        <end position="78"/>
    </location>
</feature>
<dbReference type="GO" id="GO:0003700">
    <property type="term" value="F:DNA-binding transcription factor activity"/>
    <property type="evidence" value="ECO:0007669"/>
    <property type="project" value="InterPro"/>
</dbReference>
<dbReference type="InterPro" id="IPR045320">
    <property type="entry name" value="JAGGED/SL1-like"/>
</dbReference>
<dbReference type="GO" id="GO:0008270">
    <property type="term" value="F:zinc ion binding"/>
    <property type="evidence" value="ECO:0007669"/>
    <property type="project" value="UniProtKB-KW"/>
</dbReference>
<dbReference type="GO" id="GO:0048653">
    <property type="term" value="P:anther development"/>
    <property type="evidence" value="ECO:0007669"/>
    <property type="project" value="UniProtKB-ARBA"/>
</dbReference>
<dbReference type="PANTHER" id="PTHR45730:SF32">
    <property type="entry name" value="ZINC FINGER PROTEIN JAGGED"/>
    <property type="match status" value="1"/>
</dbReference>
<evidence type="ECO:0000256" key="8">
    <source>
        <dbReference type="PROSITE-ProRule" id="PRU00042"/>
    </source>
</evidence>
<sequence length="222" mass="24694">MVVGCRRSEGSPLDLNHLPEDFTRDGKHAYEDTSTSGQRRKKNNQEENKVYECRFCSLKFCKSQALGGHMNRHRQERETETLNKARQLVYTTDHNPTLHSHSPHLGSYVAPNAIYQHNPNPLPPPPPQVYPTRPVMLSAVAPLCQPPQYRHPQQCLYTSPPPPRMLQSGDYYMAHGHAVSGSSPNDHFGTNYTCIGAPVGIPGLAQGARDGLDPDDGITTPY</sequence>
<evidence type="ECO:0000256" key="9">
    <source>
        <dbReference type="SAM" id="MobiDB-lite"/>
    </source>
</evidence>
<evidence type="ECO:0000256" key="2">
    <source>
        <dbReference type="ARBA" id="ARBA00022473"/>
    </source>
</evidence>
<dbReference type="AlphaFoldDB" id="A0AAW1JKI1"/>
<dbReference type="FunFam" id="3.30.160.60:FF:002425">
    <property type="entry name" value="Zinc finger protein STAMENLESS 1"/>
    <property type="match status" value="1"/>
</dbReference>
<feature type="compositionally biased region" description="Basic and acidic residues" evidence="9">
    <location>
        <begin position="17"/>
        <end position="31"/>
    </location>
</feature>
<keyword evidence="3" id="KW-0479">Metal-binding</keyword>
<dbReference type="PROSITE" id="PS50157">
    <property type="entry name" value="ZINC_FINGER_C2H2_2"/>
    <property type="match status" value="1"/>
</dbReference>
<evidence type="ECO:0000313" key="11">
    <source>
        <dbReference type="EMBL" id="KAK9705264.1"/>
    </source>
</evidence>
<dbReference type="InterPro" id="IPR036236">
    <property type="entry name" value="Znf_C2H2_sf"/>
</dbReference>
<keyword evidence="7" id="KW-0539">Nucleus</keyword>
<feature type="region of interest" description="Disordered" evidence="9">
    <location>
        <begin position="1"/>
        <end position="46"/>
    </location>
</feature>
<accession>A0AAW1JKI1</accession>
<dbReference type="GO" id="GO:0030154">
    <property type="term" value="P:cell differentiation"/>
    <property type="evidence" value="ECO:0007669"/>
    <property type="project" value="UniProtKB-KW"/>
</dbReference>